<dbReference type="Proteomes" id="UP000189933">
    <property type="component" value="Unassembled WGS sequence"/>
</dbReference>
<reference evidence="4" key="1">
    <citation type="submission" date="2017-02" db="EMBL/GenBank/DDBJ databases">
        <authorList>
            <person name="Varghese N."/>
            <person name="Submissions S."/>
        </authorList>
    </citation>
    <scope>NUCLEOTIDE SEQUENCE [LARGE SCALE GENOMIC DNA]</scope>
    <source>
        <strain evidence="4">DSM 16521</strain>
    </source>
</reference>
<proteinExistence type="predicted"/>
<feature type="transmembrane region" description="Helical" evidence="1">
    <location>
        <begin position="12"/>
        <end position="29"/>
    </location>
</feature>
<protein>
    <submittedName>
        <fullName evidence="3">LysM domain-containing protein</fullName>
    </submittedName>
</protein>
<accession>A0A1T4QDV3</accession>
<dbReference type="InterPro" id="IPR036779">
    <property type="entry name" value="LysM_dom_sf"/>
</dbReference>
<evidence type="ECO:0000313" key="3">
    <source>
        <dbReference type="EMBL" id="SKA01912.1"/>
    </source>
</evidence>
<dbReference type="PROSITE" id="PS51782">
    <property type="entry name" value="LYSM"/>
    <property type="match status" value="1"/>
</dbReference>
<dbReference type="CDD" id="cd00118">
    <property type="entry name" value="LysM"/>
    <property type="match status" value="1"/>
</dbReference>
<dbReference type="AlphaFoldDB" id="A0A1T4QDV3"/>
<keyword evidence="1" id="KW-1133">Transmembrane helix</keyword>
<keyword evidence="4" id="KW-1185">Reference proteome</keyword>
<evidence type="ECO:0000313" key="4">
    <source>
        <dbReference type="Proteomes" id="UP000189933"/>
    </source>
</evidence>
<dbReference type="Gene3D" id="3.10.350.10">
    <property type="entry name" value="LysM domain"/>
    <property type="match status" value="1"/>
</dbReference>
<gene>
    <name evidence="3" type="ORF">SAMN02745885_01626</name>
</gene>
<sequence>MWRRRKKYRLNLVAILVIVSLILSLYSFYANYTSASEKSYTTYIVAPGDTLWAISKRFYPDQRDVLEGVDIICEANSQDGKPLEPIIYPGQILKIPTWR</sequence>
<evidence type="ECO:0000256" key="1">
    <source>
        <dbReference type="SAM" id="Phobius"/>
    </source>
</evidence>
<dbReference type="OrthoDB" id="1716479at2"/>
<dbReference type="SMART" id="SM00257">
    <property type="entry name" value="LysM"/>
    <property type="match status" value="1"/>
</dbReference>
<organism evidence="3 4">
    <name type="scientific">Carboxydocella sporoproducens DSM 16521</name>
    <dbReference type="NCBI Taxonomy" id="1121270"/>
    <lineage>
        <taxon>Bacteria</taxon>
        <taxon>Bacillati</taxon>
        <taxon>Bacillota</taxon>
        <taxon>Clostridia</taxon>
        <taxon>Eubacteriales</taxon>
        <taxon>Clostridiales Family XVI. Incertae Sedis</taxon>
        <taxon>Carboxydocella</taxon>
    </lineage>
</organism>
<dbReference type="InterPro" id="IPR018392">
    <property type="entry name" value="LysM"/>
</dbReference>
<name>A0A1T4QDV3_9FIRM</name>
<evidence type="ECO:0000259" key="2">
    <source>
        <dbReference type="PROSITE" id="PS51782"/>
    </source>
</evidence>
<keyword evidence="1" id="KW-0812">Transmembrane</keyword>
<feature type="domain" description="LysM" evidence="2">
    <location>
        <begin position="41"/>
        <end position="95"/>
    </location>
</feature>
<dbReference type="EMBL" id="FUXM01000018">
    <property type="protein sequence ID" value="SKA01912.1"/>
    <property type="molecule type" value="Genomic_DNA"/>
</dbReference>
<dbReference type="SUPFAM" id="SSF54106">
    <property type="entry name" value="LysM domain"/>
    <property type="match status" value="1"/>
</dbReference>
<dbReference type="Pfam" id="PF01476">
    <property type="entry name" value="LysM"/>
    <property type="match status" value="1"/>
</dbReference>
<keyword evidence="1" id="KW-0472">Membrane</keyword>